<dbReference type="InterPro" id="IPR023408">
    <property type="entry name" value="MscS_beta-dom_sf"/>
</dbReference>
<feature type="transmembrane region" description="Helical" evidence="5">
    <location>
        <begin position="94"/>
        <end position="113"/>
    </location>
</feature>
<dbReference type="Gene3D" id="1.10.287.1260">
    <property type="match status" value="1"/>
</dbReference>
<keyword evidence="2 5" id="KW-0812">Transmembrane</keyword>
<organism evidence="7 8">
    <name type="scientific">Homoserinibacter gongjuensis</name>
    <dbReference type="NCBI Taxonomy" id="1162968"/>
    <lineage>
        <taxon>Bacteria</taxon>
        <taxon>Bacillati</taxon>
        <taxon>Actinomycetota</taxon>
        <taxon>Actinomycetes</taxon>
        <taxon>Micrococcales</taxon>
        <taxon>Microbacteriaceae</taxon>
        <taxon>Homoserinibacter</taxon>
    </lineage>
</organism>
<dbReference type="PANTHER" id="PTHR30566:SF25">
    <property type="entry name" value="INNER MEMBRANE PROTEIN"/>
    <property type="match status" value="1"/>
</dbReference>
<keyword evidence="4 5" id="KW-0472">Membrane</keyword>
<dbReference type="InterPro" id="IPR006685">
    <property type="entry name" value="MscS_channel_2nd"/>
</dbReference>
<feature type="transmembrane region" description="Helical" evidence="5">
    <location>
        <begin position="20"/>
        <end position="44"/>
    </location>
</feature>
<dbReference type="Proteomes" id="UP001157069">
    <property type="component" value="Unassembled WGS sequence"/>
</dbReference>
<evidence type="ECO:0000256" key="2">
    <source>
        <dbReference type="ARBA" id="ARBA00022692"/>
    </source>
</evidence>
<evidence type="ECO:0000256" key="5">
    <source>
        <dbReference type="SAM" id="Phobius"/>
    </source>
</evidence>
<feature type="transmembrane region" description="Helical" evidence="5">
    <location>
        <begin position="65"/>
        <end position="88"/>
    </location>
</feature>
<evidence type="ECO:0000256" key="4">
    <source>
        <dbReference type="ARBA" id="ARBA00023136"/>
    </source>
</evidence>
<name>A0ABQ6JVQ2_9MICO</name>
<sequence length="282" mass="30485">MDRRACYAPLTDWLDAIGRVALILVIASAAWLLSGIIAFAFGAVRARYPIDVADNGVARRVRTQLGLLQRIASVVVVILALGAILLTFPGVQALGASVLASAGLVSVIAGLAAQSTLSNLFAGVQLAFSDALRVDDVVVVENEWGRIEEMTLSYVVVRIWDERRLVLPSTYFTTTPFTNWTRASSDITGTVYVDLDWTVPLDGLRERFEAFLATRDDWDGRGSSVAVTDATGGGVQVRFVVTAADSGSLWNLRCAVREDIVRWAQSVAPVALPRTRVDMVSD</sequence>
<reference evidence="8" key="1">
    <citation type="journal article" date="2019" name="Int. J. Syst. Evol. Microbiol.">
        <title>The Global Catalogue of Microorganisms (GCM) 10K type strain sequencing project: providing services to taxonomists for standard genome sequencing and annotation.</title>
        <authorList>
            <consortium name="The Broad Institute Genomics Platform"/>
            <consortium name="The Broad Institute Genome Sequencing Center for Infectious Disease"/>
            <person name="Wu L."/>
            <person name="Ma J."/>
        </authorList>
    </citation>
    <scope>NUCLEOTIDE SEQUENCE [LARGE SCALE GENOMIC DNA]</scope>
    <source>
        <strain evidence="8">NBRC 108755</strain>
    </source>
</reference>
<dbReference type="PANTHER" id="PTHR30566">
    <property type="entry name" value="YNAI-RELATED MECHANOSENSITIVE ION CHANNEL"/>
    <property type="match status" value="1"/>
</dbReference>
<accession>A0ABQ6JVQ2</accession>
<evidence type="ECO:0000256" key="3">
    <source>
        <dbReference type="ARBA" id="ARBA00022989"/>
    </source>
</evidence>
<evidence type="ECO:0000313" key="8">
    <source>
        <dbReference type="Proteomes" id="UP001157069"/>
    </source>
</evidence>
<proteinExistence type="predicted"/>
<keyword evidence="3 5" id="KW-1133">Transmembrane helix</keyword>
<dbReference type="Gene3D" id="2.30.30.60">
    <property type="match status" value="1"/>
</dbReference>
<comment type="caution">
    <text evidence="7">The sequence shown here is derived from an EMBL/GenBank/DDBJ whole genome shotgun (WGS) entry which is preliminary data.</text>
</comment>
<dbReference type="InterPro" id="IPR010920">
    <property type="entry name" value="LSM_dom_sf"/>
</dbReference>
<evidence type="ECO:0000259" key="6">
    <source>
        <dbReference type="Pfam" id="PF00924"/>
    </source>
</evidence>
<comment type="subcellular location">
    <subcellularLocation>
        <location evidence="1">Membrane</location>
    </subcellularLocation>
</comment>
<keyword evidence="8" id="KW-1185">Reference proteome</keyword>
<evidence type="ECO:0000313" key="7">
    <source>
        <dbReference type="EMBL" id="GMA90812.1"/>
    </source>
</evidence>
<protein>
    <recommendedName>
        <fullName evidence="6">Mechanosensitive ion channel MscS domain-containing protein</fullName>
    </recommendedName>
</protein>
<dbReference type="Pfam" id="PF00924">
    <property type="entry name" value="MS_channel_2nd"/>
    <property type="match status" value="1"/>
</dbReference>
<gene>
    <name evidence="7" type="ORF">GCM10025869_13410</name>
</gene>
<evidence type="ECO:0000256" key="1">
    <source>
        <dbReference type="ARBA" id="ARBA00004370"/>
    </source>
</evidence>
<dbReference type="EMBL" id="BSVA01000001">
    <property type="protein sequence ID" value="GMA90812.1"/>
    <property type="molecule type" value="Genomic_DNA"/>
</dbReference>
<dbReference type="SUPFAM" id="SSF50182">
    <property type="entry name" value="Sm-like ribonucleoproteins"/>
    <property type="match status" value="1"/>
</dbReference>
<feature type="domain" description="Mechanosensitive ion channel MscS" evidence="6">
    <location>
        <begin position="116"/>
        <end position="182"/>
    </location>
</feature>